<dbReference type="AlphaFoldDB" id="A0A9D4FD93"/>
<reference evidence="1" key="2">
    <citation type="submission" date="2020-11" db="EMBL/GenBank/DDBJ databases">
        <authorList>
            <person name="McCartney M.A."/>
            <person name="Auch B."/>
            <person name="Kono T."/>
            <person name="Mallez S."/>
            <person name="Becker A."/>
            <person name="Gohl D.M."/>
            <person name="Silverstein K.A.T."/>
            <person name="Koren S."/>
            <person name="Bechman K.B."/>
            <person name="Herman A."/>
            <person name="Abrahante J.E."/>
            <person name="Garbe J."/>
        </authorList>
    </citation>
    <scope>NUCLEOTIDE SEQUENCE</scope>
    <source>
        <strain evidence="1">Duluth1</strain>
        <tissue evidence="1">Whole animal</tissue>
    </source>
</reference>
<gene>
    <name evidence="1" type="ORF">DPMN_149169</name>
</gene>
<dbReference type="EMBL" id="JAIWYP010000007">
    <property type="protein sequence ID" value="KAH3795614.1"/>
    <property type="molecule type" value="Genomic_DNA"/>
</dbReference>
<evidence type="ECO:0000313" key="2">
    <source>
        <dbReference type="Proteomes" id="UP000828390"/>
    </source>
</evidence>
<comment type="caution">
    <text evidence="1">The sequence shown here is derived from an EMBL/GenBank/DDBJ whole genome shotgun (WGS) entry which is preliminary data.</text>
</comment>
<organism evidence="1 2">
    <name type="scientific">Dreissena polymorpha</name>
    <name type="common">Zebra mussel</name>
    <name type="synonym">Mytilus polymorpha</name>
    <dbReference type="NCBI Taxonomy" id="45954"/>
    <lineage>
        <taxon>Eukaryota</taxon>
        <taxon>Metazoa</taxon>
        <taxon>Spiralia</taxon>
        <taxon>Lophotrochozoa</taxon>
        <taxon>Mollusca</taxon>
        <taxon>Bivalvia</taxon>
        <taxon>Autobranchia</taxon>
        <taxon>Heteroconchia</taxon>
        <taxon>Euheterodonta</taxon>
        <taxon>Imparidentia</taxon>
        <taxon>Neoheterodontei</taxon>
        <taxon>Myida</taxon>
        <taxon>Dreissenoidea</taxon>
        <taxon>Dreissenidae</taxon>
        <taxon>Dreissena</taxon>
    </lineage>
</organism>
<keyword evidence="2" id="KW-1185">Reference proteome</keyword>
<accession>A0A9D4FD93</accession>
<protein>
    <submittedName>
        <fullName evidence="1">Uncharacterized protein</fullName>
    </submittedName>
</protein>
<reference evidence="1" key="1">
    <citation type="journal article" date="2019" name="bioRxiv">
        <title>The Genome of the Zebra Mussel, Dreissena polymorpha: A Resource for Invasive Species Research.</title>
        <authorList>
            <person name="McCartney M.A."/>
            <person name="Auch B."/>
            <person name="Kono T."/>
            <person name="Mallez S."/>
            <person name="Zhang Y."/>
            <person name="Obille A."/>
            <person name="Becker A."/>
            <person name="Abrahante J.E."/>
            <person name="Garbe J."/>
            <person name="Badalamenti J.P."/>
            <person name="Herman A."/>
            <person name="Mangelson H."/>
            <person name="Liachko I."/>
            <person name="Sullivan S."/>
            <person name="Sone E.D."/>
            <person name="Koren S."/>
            <person name="Silverstein K.A.T."/>
            <person name="Beckman K.B."/>
            <person name="Gohl D.M."/>
        </authorList>
    </citation>
    <scope>NUCLEOTIDE SEQUENCE</scope>
    <source>
        <strain evidence="1">Duluth1</strain>
        <tissue evidence="1">Whole animal</tissue>
    </source>
</reference>
<dbReference type="Proteomes" id="UP000828390">
    <property type="component" value="Unassembled WGS sequence"/>
</dbReference>
<sequence length="113" mass="12725">MSEKITQLIDKRINTEINRVNKAMNEHFDTIRADMSSEIDTLTGKMNSLSDTMQMLKNGSGSSSTRAFNVVIRKLPESVNEQLETKVNGIIKDHLGISNITVKSVKKDHKCKF</sequence>
<name>A0A9D4FD93_DREPO</name>
<proteinExistence type="predicted"/>
<evidence type="ECO:0000313" key="1">
    <source>
        <dbReference type="EMBL" id="KAH3795614.1"/>
    </source>
</evidence>